<evidence type="ECO:0000313" key="2">
    <source>
        <dbReference type="EMBL" id="PVM87802.1"/>
    </source>
</evidence>
<comment type="caution">
    <text evidence="2">The sequence shown here is derived from an EMBL/GenBank/DDBJ whole genome shotgun (WGS) entry which is preliminary data.</text>
</comment>
<gene>
    <name evidence="2" type="ORF">DDF65_02395</name>
</gene>
<proteinExistence type="predicted"/>
<reference evidence="2 3" key="1">
    <citation type="submission" date="2018-04" db="EMBL/GenBank/DDBJ databases">
        <title>The genome sequence of Caulobacter sp. 736.</title>
        <authorList>
            <person name="Gao J."/>
            <person name="Sun J."/>
        </authorList>
    </citation>
    <scope>NUCLEOTIDE SEQUENCE [LARGE SCALE GENOMIC DNA]</scope>
    <source>
        <strain evidence="2 3">736</strain>
    </source>
</reference>
<dbReference type="Proteomes" id="UP000244913">
    <property type="component" value="Unassembled WGS sequence"/>
</dbReference>
<sequence length="130" mass="13800">MAAVAAMLVAVFVVQGPMTGLDRALHGPPSALAALDEDHDHVYQGRLTSIDVHFDASIIAADGLGDDPVAPHHHHHHHDTPSVFGSVEDLPRPAARHVDGGLWALAQQRLTGIGGPQQERPPKETLAQFA</sequence>
<evidence type="ECO:0000313" key="3">
    <source>
        <dbReference type="Proteomes" id="UP000244913"/>
    </source>
</evidence>
<accession>A0A2T9JVQ5</accession>
<name>A0A2T9JVQ5_9CAUL</name>
<evidence type="ECO:0000256" key="1">
    <source>
        <dbReference type="SAM" id="MobiDB-lite"/>
    </source>
</evidence>
<organism evidence="2 3">
    <name type="scientific">Caulobacter radicis</name>
    <dbReference type="NCBI Taxonomy" id="2172650"/>
    <lineage>
        <taxon>Bacteria</taxon>
        <taxon>Pseudomonadati</taxon>
        <taxon>Pseudomonadota</taxon>
        <taxon>Alphaproteobacteria</taxon>
        <taxon>Caulobacterales</taxon>
        <taxon>Caulobacteraceae</taxon>
        <taxon>Caulobacter</taxon>
    </lineage>
</organism>
<dbReference type="EMBL" id="QDKP01000011">
    <property type="protein sequence ID" value="PVM87802.1"/>
    <property type="molecule type" value="Genomic_DNA"/>
</dbReference>
<dbReference type="AlphaFoldDB" id="A0A2T9JVQ5"/>
<keyword evidence="3" id="KW-1185">Reference proteome</keyword>
<feature type="region of interest" description="Disordered" evidence="1">
    <location>
        <begin position="65"/>
        <end position="92"/>
    </location>
</feature>
<protein>
    <submittedName>
        <fullName evidence="2">Uncharacterized protein</fullName>
    </submittedName>
</protein>